<proteinExistence type="predicted"/>
<dbReference type="Proteomes" id="UP001283341">
    <property type="component" value="Unassembled WGS sequence"/>
</dbReference>
<reference evidence="2" key="2">
    <citation type="submission" date="2023-06" db="EMBL/GenBank/DDBJ databases">
        <authorList>
            <consortium name="Lawrence Berkeley National Laboratory"/>
            <person name="Haridas S."/>
            <person name="Hensen N."/>
            <person name="Bonometti L."/>
            <person name="Westerberg I."/>
            <person name="Brannstrom I.O."/>
            <person name="Guillou S."/>
            <person name="Cros-Aarteil S."/>
            <person name="Calhoun S."/>
            <person name="Kuo A."/>
            <person name="Mondo S."/>
            <person name="Pangilinan J."/>
            <person name="Riley R."/>
            <person name="Labutti K."/>
            <person name="Andreopoulos B."/>
            <person name="Lipzen A."/>
            <person name="Chen C."/>
            <person name="Yanf M."/>
            <person name="Daum C."/>
            <person name="Ng V."/>
            <person name="Clum A."/>
            <person name="Steindorff A."/>
            <person name="Ohm R."/>
            <person name="Martin F."/>
            <person name="Silar P."/>
            <person name="Natvig D."/>
            <person name="Lalanne C."/>
            <person name="Gautier V."/>
            <person name="Ament-Velasquez S.L."/>
            <person name="Kruys A."/>
            <person name="Hutchinson M.I."/>
            <person name="Powell A.J."/>
            <person name="Barry K."/>
            <person name="Miller A.N."/>
            <person name="Grigoriev I.V."/>
            <person name="Debuchy R."/>
            <person name="Gladieux P."/>
            <person name="Thoren M.H."/>
            <person name="Johannesson H."/>
        </authorList>
    </citation>
    <scope>NUCLEOTIDE SEQUENCE</scope>
    <source>
        <strain evidence="2">CBS 118394</strain>
    </source>
</reference>
<dbReference type="InterPro" id="IPR050656">
    <property type="entry name" value="PINX1"/>
</dbReference>
<feature type="compositionally biased region" description="Low complexity" evidence="1">
    <location>
        <begin position="129"/>
        <end position="140"/>
    </location>
</feature>
<dbReference type="PANTHER" id="PTHR23149:SF33">
    <property type="entry name" value="PROTEIN TMA23"/>
    <property type="match status" value="1"/>
</dbReference>
<feature type="compositionally biased region" description="Basic and acidic residues" evidence="1">
    <location>
        <begin position="180"/>
        <end position="203"/>
    </location>
</feature>
<organism evidence="2 3">
    <name type="scientific">Apodospora peruviana</name>
    <dbReference type="NCBI Taxonomy" id="516989"/>
    <lineage>
        <taxon>Eukaryota</taxon>
        <taxon>Fungi</taxon>
        <taxon>Dikarya</taxon>
        <taxon>Ascomycota</taxon>
        <taxon>Pezizomycotina</taxon>
        <taxon>Sordariomycetes</taxon>
        <taxon>Sordariomycetidae</taxon>
        <taxon>Sordariales</taxon>
        <taxon>Lasiosphaeriaceae</taxon>
        <taxon>Apodospora</taxon>
    </lineage>
</organism>
<keyword evidence="3" id="KW-1185">Reference proteome</keyword>
<dbReference type="EMBL" id="JAUEDM010000001">
    <property type="protein sequence ID" value="KAK3329482.1"/>
    <property type="molecule type" value="Genomic_DNA"/>
</dbReference>
<evidence type="ECO:0000256" key="1">
    <source>
        <dbReference type="SAM" id="MobiDB-lite"/>
    </source>
</evidence>
<accession>A0AAE0IQV2</accession>
<evidence type="ECO:0008006" key="4">
    <source>
        <dbReference type="Google" id="ProtNLM"/>
    </source>
</evidence>
<feature type="compositionally biased region" description="Basic residues" evidence="1">
    <location>
        <begin position="218"/>
        <end position="234"/>
    </location>
</feature>
<comment type="caution">
    <text evidence="2">The sequence shown here is derived from an EMBL/GenBank/DDBJ whole genome shotgun (WGS) entry which is preliminary data.</text>
</comment>
<evidence type="ECO:0000313" key="3">
    <source>
        <dbReference type="Proteomes" id="UP001283341"/>
    </source>
</evidence>
<dbReference type="AlphaFoldDB" id="A0AAE0IQV2"/>
<feature type="region of interest" description="Disordered" evidence="1">
    <location>
        <begin position="121"/>
        <end position="242"/>
    </location>
</feature>
<gene>
    <name evidence="2" type="ORF">B0H66DRAFT_597064</name>
</gene>
<feature type="compositionally biased region" description="Basic residues" evidence="1">
    <location>
        <begin position="161"/>
        <end position="178"/>
    </location>
</feature>
<protein>
    <recommendedName>
        <fullName evidence="4">G-patch domain-containing protein</fullName>
    </recommendedName>
</protein>
<name>A0AAE0IQV2_9PEZI</name>
<evidence type="ECO:0000313" key="2">
    <source>
        <dbReference type="EMBL" id="KAK3329482.1"/>
    </source>
</evidence>
<reference evidence="2" key="1">
    <citation type="journal article" date="2023" name="Mol. Phylogenet. Evol.">
        <title>Genome-scale phylogeny and comparative genomics of the fungal order Sordariales.</title>
        <authorList>
            <person name="Hensen N."/>
            <person name="Bonometti L."/>
            <person name="Westerberg I."/>
            <person name="Brannstrom I.O."/>
            <person name="Guillou S."/>
            <person name="Cros-Aarteil S."/>
            <person name="Calhoun S."/>
            <person name="Haridas S."/>
            <person name="Kuo A."/>
            <person name="Mondo S."/>
            <person name="Pangilinan J."/>
            <person name="Riley R."/>
            <person name="LaButti K."/>
            <person name="Andreopoulos B."/>
            <person name="Lipzen A."/>
            <person name="Chen C."/>
            <person name="Yan M."/>
            <person name="Daum C."/>
            <person name="Ng V."/>
            <person name="Clum A."/>
            <person name="Steindorff A."/>
            <person name="Ohm R.A."/>
            <person name="Martin F."/>
            <person name="Silar P."/>
            <person name="Natvig D.O."/>
            <person name="Lalanne C."/>
            <person name="Gautier V."/>
            <person name="Ament-Velasquez S.L."/>
            <person name="Kruys A."/>
            <person name="Hutchinson M.I."/>
            <person name="Powell A.J."/>
            <person name="Barry K."/>
            <person name="Miller A.N."/>
            <person name="Grigoriev I.V."/>
            <person name="Debuchy R."/>
            <person name="Gladieux P."/>
            <person name="Hiltunen Thoren M."/>
            <person name="Johannesson H."/>
        </authorList>
    </citation>
    <scope>NUCLEOTIDE SEQUENCE</scope>
    <source>
        <strain evidence="2">CBS 118394</strain>
    </source>
</reference>
<sequence length="242" mass="26535">MDASALLKAQGWRGKGFSLHPTDNSIGLAKPLLMKRNADGRGVGQKPHHTSDQWWLHAFDEKLKGLDTSKMGTVTQSVKQGRLDVVVATGKKGKYTGASGLYASFVSGGLLVGTEIVEQASTTDTTPVSSSGDDSSSSSGLKKKKRSSSSSSREGETKAERRVRREARRLRKAHKAAKKAAAEARLQKERRKLERATRKEAKSARRVATVETKEERRARKAERRARKEARRKRRGGEESPAG</sequence>
<dbReference type="PANTHER" id="PTHR23149">
    <property type="entry name" value="G PATCH DOMAIN CONTAINING PROTEIN"/>
    <property type="match status" value="1"/>
</dbReference>